<organism evidence="6 7">
    <name type="scientific">Clostridium neonatale</name>
    <dbReference type="NCBI Taxonomy" id="137838"/>
    <lineage>
        <taxon>Bacteria</taxon>
        <taxon>Bacillati</taxon>
        <taxon>Bacillota</taxon>
        <taxon>Clostridia</taxon>
        <taxon>Eubacteriales</taxon>
        <taxon>Clostridiaceae</taxon>
        <taxon>Clostridium</taxon>
    </lineage>
</organism>
<dbReference type="InterPro" id="IPR012341">
    <property type="entry name" value="6hp_glycosidase-like_sf"/>
</dbReference>
<dbReference type="PANTHER" id="PTHR10412:SF11">
    <property type="entry name" value="MANNOSYL-OLIGOSACCHARIDE GLUCOSIDASE"/>
    <property type="match status" value="1"/>
</dbReference>
<dbReference type="InterPro" id="IPR054491">
    <property type="entry name" value="MGH1-like_GH"/>
</dbReference>
<dbReference type="SUPFAM" id="SSF48208">
    <property type="entry name" value="Six-hairpin glycosidases"/>
    <property type="match status" value="1"/>
</dbReference>
<dbReference type="EMBL" id="UWJD01000002">
    <property type="protein sequence ID" value="VCT85865.1"/>
    <property type="molecule type" value="Genomic_DNA"/>
</dbReference>
<accession>A0A653AWH3</accession>
<dbReference type="AlphaFoldDB" id="A0A653AWH3"/>
<evidence type="ECO:0000313" key="6">
    <source>
        <dbReference type="EMBL" id="VCT85865.1"/>
    </source>
</evidence>
<dbReference type="EC" id="3.2.1.-" evidence="6"/>
<dbReference type="InterPro" id="IPR004888">
    <property type="entry name" value="Glycoside_hydrolase_63"/>
</dbReference>
<gene>
    <name evidence="6" type="primary">ygjK</name>
    <name evidence="5" type="ORF">CNEO_41385</name>
    <name evidence="6" type="ORF">CNEONATNEC25_03468</name>
</gene>
<dbReference type="Proteomes" id="UP000789738">
    <property type="component" value="Unassembled WGS sequence"/>
</dbReference>
<dbReference type="Gene3D" id="1.50.10.10">
    <property type="match status" value="1"/>
</dbReference>
<feature type="domain" description="Mannosylglycerate hydrolase MGH1-like glycoside hydrolase" evidence="4">
    <location>
        <begin position="258"/>
        <end position="560"/>
    </location>
</feature>
<dbReference type="GO" id="GO:0004573">
    <property type="term" value="F:Glc3Man9GlcNAc2 oligosaccharide glucosidase activity"/>
    <property type="evidence" value="ECO:0007669"/>
    <property type="project" value="InterPro"/>
</dbReference>
<evidence type="ECO:0000256" key="2">
    <source>
        <dbReference type="ARBA" id="ARBA00022801"/>
    </source>
</evidence>
<dbReference type="GO" id="GO:0009311">
    <property type="term" value="P:oligosaccharide metabolic process"/>
    <property type="evidence" value="ECO:0007669"/>
    <property type="project" value="InterPro"/>
</dbReference>
<dbReference type="InterPro" id="IPR008928">
    <property type="entry name" value="6-hairpin_glycosidase_sf"/>
</dbReference>
<name>A0A653AWH3_9CLOT</name>
<evidence type="ECO:0000256" key="1">
    <source>
        <dbReference type="ARBA" id="ARBA00010833"/>
    </source>
</evidence>
<dbReference type="RefSeq" id="WP_159116894.1">
    <property type="nucleotide sequence ID" value="NZ_CAKJVE010000004.1"/>
</dbReference>
<reference evidence="5" key="2">
    <citation type="submission" date="2021-10" db="EMBL/GenBank/DDBJ databases">
        <authorList>
            <person name="Mesa V."/>
        </authorList>
    </citation>
    <scope>NUCLEOTIDE SEQUENCE</scope>
    <source>
        <strain evidence="5">CC3_PB</strain>
    </source>
</reference>
<keyword evidence="2 6" id="KW-0378">Hydrolase</keyword>
<dbReference type="Pfam" id="PF22422">
    <property type="entry name" value="MGH1-like_GH"/>
    <property type="match status" value="1"/>
</dbReference>
<reference evidence="6 7" key="1">
    <citation type="submission" date="2018-06" db="EMBL/GenBank/DDBJ databases">
        <authorList>
            <consortium name="IHU Genomes"/>
        </authorList>
    </citation>
    <scope>NUCLEOTIDE SEQUENCE [LARGE SCALE GENOMIC DNA]</scope>
    <source>
        <strain evidence="6 7">NEC25</strain>
    </source>
</reference>
<keyword evidence="3 6" id="KW-0326">Glycosidase</keyword>
<dbReference type="PANTHER" id="PTHR10412">
    <property type="entry name" value="MANNOSYL-OLIGOSACCHARIDE GLUCOSIDASE"/>
    <property type="match status" value="1"/>
</dbReference>
<dbReference type="GO" id="GO:0006487">
    <property type="term" value="P:protein N-linked glycosylation"/>
    <property type="evidence" value="ECO:0007669"/>
    <property type="project" value="TreeGrafter"/>
</dbReference>
<dbReference type="EMBL" id="CAKJVE010000004">
    <property type="protein sequence ID" value="CAG9704620.1"/>
    <property type="molecule type" value="Genomic_DNA"/>
</dbReference>
<dbReference type="Proteomes" id="UP000431451">
    <property type="component" value="Unassembled WGS sequence"/>
</dbReference>
<proteinExistence type="inferred from homology"/>
<evidence type="ECO:0000259" key="4">
    <source>
        <dbReference type="Pfam" id="PF22422"/>
    </source>
</evidence>
<sequence length="574" mass="66036">MDIRNVPLSVYGSYMALAYYKDDKCNFRGVKDEALYLKSLRGKSRSTPAVCKILPLIDGQEADFTYEADLFHIEINFAGGCIKICFDGDSRIIFKVEGEKSGLRLDFMPSSEYEYNFTLGTKDKPYHIINSYKTLTKYIVKSVNGQAILNQENSKSLLGSINSYIDVNSLNNDSFICVIEEIPTHMIKPTEKEYSYEASLEETTKKFEAFYEAFPKVFPEYEEAYKNAVYVDWSCTVKKFGSLKRDGMYMSNNLFQGIWSWDHCFNALALANVHNELAWDQMMVLFDHQDENGQIPGSVSDSTVRWNFAKPPIHGLFIEKMMKKTELSKEQLLEAFDCIEKQVNFWLNFKDFDQDGICEYHHGNDSGYDNSTVFMDDFVAESPDLSAFLIKAMETLAIIAEKLGRDMEERLWYERSDDLTKLTLERFVREEKIITYSGLEKNIVESQSILPYTLVILGDRLPKDLKNKIVNDLKNKFMTEYGLATEATDSPYYNPDGYWRGPIWGPTMVLFIEGLEECGEVEFAKELTEKFCKLVKKSGCAENFNAITGDPLCDKAYTWTASSFIHLCEKMNKY</sequence>
<comment type="similarity">
    <text evidence="1">Belongs to the glycosyl hydrolase 63 family.</text>
</comment>
<protein>
    <submittedName>
        <fullName evidence="6">Glucosidase YgjK</fullName>
        <ecNumber evidence="6">3.2.1.-</ecNumber>
    </submittedName>
</protein>
<evidence type="ECO:0000313" key="7">
    <source>
        <dbReference type="Proteomes" id="UP000431451"/>
    </source>
</evidence>
<evidence type="ECO:0000256" key="3">
    <source>
        <dbReference type="ARBA" id="ARBA00023295"/>
    </source>
</evidence>
<evidence type="ECO:0000313" key="5">
    <source>
        <dbReference type="EMBL" id="CAG9704620.1"/>
    </source>
</evidence>